<feature type="transmembrane region" description="Helical" evidence="6">
    <location>
        <begin position="132"/>
        <end position="154"/>
    </location>
</feature>
<feature type="transmembrane region" description="Helical" evidence="6">
    <location>
        <begin position="353"/>
        <end position="374"/>
    </location>
</feature>
<comment type="caution">
    <text evidence="7">The sequence shown here is derived from an EMBL/GenBank/DDBJ whole genome shotgun (WGS) entry which is preliminary data.</text>
</comment>
<feature type="transmembrane region" description="Helical" evidence="6">
    <location>
        <begin position="415"/>
        <end position="431"/>
    </location>
</feature>
<evidence type="ECO:0000256" key="2">
    <source>
        <dbReference type="ARBA" id="ARBA00022475"/>
    </source>
</evidence>
<evidence type="ECO:0000256" key="6">
    <source>
        <dbReference type="SAM" id="Phobius"/>
    </source>
</evidence>
<protein>
    <submittedName>
        <fullName evidence="7">O-antigen/teichoic acid export membrane protein</fullName>
    </submittedName>
</protein>
<feature type="transmembrane region" description="Helical" evidence="6">
    <location>
        <begin position="48"/>
        <end position="67"/>
    </location>
</feature>
<accession>A0ABU0GD57</accession>
<keyword evidence="3 6" id="KW-0812">Transmembrane</keyword>
<feature type="transmembrane region" description="Helical" evidence="6">
    <location>
        <begin position="308"/>
        <end position="333"/>
    </location>
</feature>
<keyword evidence="2" id="KW-1003">Cell membrane</keyword>
<reference evidence="7 8" key="1">
    <citation type="submission" date="2023-07" db="EMBL/GenBank/DDBJ databases">
        <title>Genomic Encyclopedia of Type Strains, Phase IV (KMG-IV): sequencing the most valuable type-strain genomes for metagenomic binning, comparative biology and taxonomic classification.</title>
        <authorList>
            <person name="Goeker M."/>
        </authorList>
    </citation>
    <scope>NUCLEOTIDE SEQUENCE [LARGE SCALE GENOMIC DNA]</scope>
    <source>
        <strain evidence="7 8">DSM 1111</strain>
    </source>
</reference>
<keyword evidence="4 6" id="KW-1133">Transmembrane helix</keyword>
<feature type="transmembrane region" description="Helical" evidence="6">
    <location>
        <begin position="166"/>
        <end position="186"/>
    </location>
</feature>
<dbReference type="EMBL" id="JAUSUW010000018">
    <property type="protein sequence ID" value="MDQ0423284.1"/>
    <property type="molecule type" value="Genomic_DNA"/>
</dbReference>
<sequence>MKKKADIPGAGRAAKNLVAGWIVQLAGVLYAFVTVPLITRAFGFEGLGIWLIIQQVSGHLQLFEIGINTSLGRYLSRFLAQSDMQKHNAYLSAAFIILSGACLIVLLSTAFISAHLADIFDITSSYGAQAFWMVLFAGVATGLMLPLRVGLGVLASRHRFDIISKWELVVVALKLFTVLLVCFGLREDGLVWLSLGVFGSMLLCGFLLFFESLRTLPESRIALSFVTWASAKALLSISASTLIISAAAVVLRQGAPMFVGVQFGVEAVPLLALPLMIVTTIGPFVNITNKLIAPIASHADATHQRERLFNIVSFSSQYALSGAFGLLCVFAAVGKSFLLIWLGKKNLSLDQVFIIYDNTLFVLGSFCLSIPALLGRSVMSSVGQHWQAAISEVTCVLFGMAVGMLLVFYFDAETWGMAVGVGATYLVRIIGRVVPALAQYFSASIFKVYVHMWGRAFLIGAFTLTLVVVSPRYLGDNWTNRLIGDMVIMSMWSVLTFAFVVKMEHRALLMQYLRHLGR</sequence>
<feature type="transmembrane region" description="Helical" evidence="6">
    <location>
        <begin position="267"/>
        <end position="287"/>
    </location>
</feature>
<feature type="transmembrane region" description="Helical" evidence="6">
    <location>
        <begin position="386"/>
        <end position="409"/>
    </location>
</feature>
<dbReference type="RefSeq" id="WP_307376967.1">
    <property type="nucleotide sequence ID" value="NZ_JAUSUW010000018.1"/>
</dbReference>
<feature type="transmembrane region" description="Helical" evidence="6">
    <location>
        <begin position="88"/>
        <end position="112"/>
    </location>
</feature>
<gene>
    <name evidence="7" type="ORF">J2045_004336</name>
</gene>
<dbReference type="PANTHER" id="PTHR30250:SF26">
    <property type="entry name" value="PSMA PROTEIN"/>
    <property type="match status" value="1"/>
</dbReference>
<evidence type="ECO:0000256" key="3">
    <source>
        <dbReference type="ARBA" id="ARBA00022692"/>
    </source>
</evidence>
<dbReference type="PANTHER" id="PTHR30250">
    <property type="entry name" value="PST FAMILY PREDICTED COLANIC ACID TRANSPORTER"/>
    <property type="match status" value="1"/>
</dbReference>
<evidence type="ECO:0000256" key="5">
    <source>
        <dbReference type="ARBA" id="ARBA00023136"/>
    </source>
</evidence>
<dbReference type="Proteomes" id="UP001238496">
    <property type="component" value="Unassembled WGS sequence"/>
</dbReference>
<keyword evidence="5 6" id="KW-0472">Membrane</keyword>
<evidence type="ECO:0000256" key="1">
    <source>
        <dbReference type="ARBA" id="ARBA00004651"/>
    </source>
</evidence>
<feature type="transmembrane region" description="Helical" evidence="6">
    <location>
        <begin position="192"/>
        <end position="210"/>
    </location>
</feature>
<proteinExistence type="predicted"/>
<evidence type="ECO:0000313" key="8">
    <source>
        <dbReference type="Proteomes" id="UP001238496"/>
    </source>
</evidence>
<organism evidence="7 8">
    <name type="scientific">Peteryoungia aggregata LMG 23059</name>
    <dbReference type="NCBI Taxonomy" id="1368425"/>
    <lineage>
        <taxon>Bacteria</taxon>
        <taxon>Pseudomonadati</taxon>
        <taxon>Pseudomonadota</taxon>
        <taxon>Alphaproteobacteria</taxon>
        <taxon>Hyphomicrobiales</taxon>
        <taxon>Rhizobiaceae</taxon>
        <taxon>Peteryoungia</taxon>
    </lineage>
</organism>
<dbReference type="InterPro" id="IPR050833">
    <property type="entry name" value="Poly_Biosynth_Transport"/>
</dbReference>
<comment type="subcellular location">
    <subcellularLocation>
        <location evidence="1">Cell membrane</location>
        <topology evidence="1">Multi-pass membrane protein</topology>
    </subcellularLocation>
</comment>
<feature type="transmembrane region" description="Helical" evidence="6">
    <location>
        <begin position="452"/>
        <end position="470"/>
    </location>
</feature>
<feature type="transmembrane region" description="Helical" evidence="6">
    <location>
        <begin position="21"/>
        <end position="42"/>
    </location>
</feature>
<keyword evidence="8" id="KW-1185">Reference proteome</keyword>
<name>A0ABU0GD57_9HYPH</name>
<evidence type="ECO:0000313" key="7">
    <source>
        <dbReference type="EMBL" id="MDQ0423284.1"/>
    </source>
</evidence>
<feature type="transmembrane region" description="Helical" evidence="6">
    <location>
        <begin position="482"/>
        <end position="501"/>
    </location>
</feature>
<evidence type="ECO:0000256" key="4">
    <source>
        <dbReference type="ARBA" id="ARBA00022989"/>
    </source>
</evidence>
<feature type="transmembrane region" description="Helical" evidence="6">
    <location>
        <begin position="222"/>
        <end position="247"/>
    </location>
</feature>